<protein>
    <submittedName>
        <fullName evidence="1">Uncharacterized protein</fullName>
    </submittedName>
</protein>
<dbReference type="Proteomes" id="UP000814128">
    <property type="component" value="Unassembled WGS sequence"/>
</dbReference>
<comment type="caution">
    <text evidence="1">The sequence shown here is derived from an EMBL/GenBank/DDBJ whole genome shotgun (WGS) entry which is preliminary data.</text>
</comment>
<gene>
    <name evidence="1" type="ORF">K488DRAFT_86488</name>
</gene>
<proteinExistence type="predicted"/>
<evidence type="ECO:0000313" key="2">
    <source>
        <dbReference type="Proteomes" id="UP000814128"/>
    </source>
</evidence>
<dbReference type="EMBL" id="MU273567">
    <property type="protein sequence ID" value="KAI0031808.1"/>
    <property type="molecule type" value="Genomic_DNA"/>
</dbReference>
<reference evidence="1" key="2">
    <citation type="journal article" date="2022" name="New Phytol.">
        <title>Evolutionary transition to the ectomycorrhizal habit in the genomes of a hyperdiverse lineage of mushroom-forming fungi.</title>
        <authorList>
            <person name="Looney B."/>
            <person name="Miyauchi S."/>
            <person name="Morin E."/>
            <person name="Drula E."/>
            <person name="Courty P.E."/>
            <person name="Kohler A."/>
            <person name="Kuo A."/>
            <person name="LaButti K."/>
            <person name="Pangilinan J."/>
            <person name="Lipzen A."/>
            <person name="Riley R."/>
            <person name="Andreopoulos W."/>
            <person name="He G."/>
            <person name="Johnson J."/>
            <person name="Nolan M."/>
            <person name="Tritt A."/>
            <person name="Barry K.W."/>
            <person name="Grigoriev I.V."/>
            <person name="Nagy L.G."/>
            <person name="Hibbett D."/>
            <person name="Henrissat B."/>
            <person name="Matheny P.B."/>
            <person name="Labbe J."/>
            <person name="Martin F.M."/>
        </authorList>
    </citation>
    <scope>NUCLEOTIDE SEQUENCE</scope>
    <source>
        <strain evidence="1">EC-137</strain>
    </source>
</reference>
<keyword evidence="2" id="KW-1185">Reference proteome</keyword>
<organism evidence="1 2">
    <name type="scientific">Vararia minispora EC-137</name>
    <dbReference type="NCBI Taxonomy" id="1314806"/>
    <lineage>
        <taxon>Eukaryota</taxon>
        <taxon>Fungi</taxon>
        <taxon>Dikarya</taxon>
        <taxon>Basidiomycota</taxon>
        <taxon>Agaricomycotina</taxon>
        <taxon>Agaricomycetes</taxon>
        <taxon>Russulales</taxon>
        <taxon>Lachnocladiaceae</taxon>
        <taxon>Vararia</taxon>
    </lineage>
</organism>
<sequence>MRGQDYAAGAQGQDGPGKDGPDGDALFSAYLHPPMMLPDDGVGAGPSQAALYPHPPMFPADWNDGAGAGVAN</sequence>
<reference evidence="1" key="1">
    <citation type="submission" date="2021-02" db="EMBL/GenBank/DDBJ databases">
        <authorList>
            <consortium name="DOE Joint Genome Institute"/>
            <person name="Ahrendt S."/>
            <person name="Looney B.P."/>
            <person name="Miyauchi S."/>
            <person name="Morin E."/>
            <person name="Drula E."/>
            <person name="Courty P.E."/>
            <person name="Chicoki N."/>
            <person name="Fauchery L."/>
            <person name="Kohler A."/>
            <person name="Kuo A."/>
            <person name="Labutti K."/>
            <person name="Pangilinan J."/>
            <person name="Lipzen A."/>
            <person name="Riley R."/>
            <person name="Andreopoulos W."/>
            <person name="He G."/>
            <person name="Johnson J."/>
            <person name="Barry K.W."/>
            <person name="Grigoriev I.V."/>
            <person name="Nagy L."/>
            <person name="Hibbett D."/>
            <person name="Henrissat B."/>
            <person name="Matheny P.B."/>
            <person name="Labbe J."/>
            <person name="Martin F."/>
        </authorList>
    </citation>
    <scope>NUCLEOTIDE SEQUENCE</scope>
    <source>
        <strain evidence="1">EC-137</strain>
    </source>
</reference>
<accession>A0ACB8QJC3</accession>
<name>A0ACB8QJC3_9AGAM</name>
<evidence type="ECO:0000313" key="1">
    <source>
        <dbReference type="EMBL" id="KAI0031808.1"/>
    </source>
</evidence>